<sequence length="103" mass="11607">MPKLPPVPRGNNRDIPDAEQELVYGIKTARVGTYLKSLDRRHELIYSSEEVHGARKDRGTSETLDTHVLQSTNPTDKILVERPEHVTRGPEEKVGPREGKQPS</sequence>
<evidence type="ECO:0000313" key="3">
    <source>
        <dbReference type="Proteomes" id="UP000765509"/>
    </source>
</evidence>
<organism evidence="2 3">
    <name type="scientific">Austropuccinia psidii MF-1</name>
    <dbReference type="NCBI Taxonomy" id="1389203"/>
    <lineage>
        <taxon>Eukaryota</taxon>
        <taxon>Fungi</taxon>
        <taxon>Dikarya</taxon>
        <taxon>Basidiomycota</taxon>
        <taxon>Pucciniomycotina</taxon>
        <taxon>Pucciniomycetes</taxon>
        <taxon>Pucciniales</taxon>
        <taxon>Sphaerophragmiaceae</taxon>
        <taxon>Austropuccinia</taxon>
    </lineage>
</organism>
<keyword evidence="3" id="KW-1185">Reference proteome</keyword>
<accession>A0A9Q3K692</accession>
<comment type="caution">
    <text evidence="2">The sequence shown here is derived from an EMBL/GenBank/DDBJ whole genome shotgun (WGS) entry which is preliminary data.</text>
</comment>
<proteinExistence type="predicted"/>
<gene>
    <name evidence="2" type="ORF">O181_114121</name>
</gene>
<evidence type="ECO:0000256" key="1">
    <source>
        <dbReference type="SAM" id="MobiDB-lite"/>
    </source>
</evidence>
<protein>
    <submittedName>
        <fullName evidence="2">Uncharacterized protein</fullName>
    </submittedName>
</protein>
<feature type="region of interest" description="Disordered" evidence="1">
    <location>
        <begin position="81"/>
        <end position="103"/>
    </location>
</feature>
<dbReference type="EMBL" id="AVOT02094146">
    <property type="protein sequence ID" value="MBW0574406.1"/>
    <property type="molecule type" value="Genomic_DNA"/>
</dbReference>
<reference evidence="2" key="1">
    <citation type="submission" date="2021-03" db="EMBL/GenBank/DDBJ databases">
        <title>Draft genome sequence of rust myrtle Austropuccinia psidii MF-1, a brazilian biotype.</title>
        <authorList>
            <person name="Quecine M.C."/>
            <person name="Pachon D.M.R."/>
            <person name="Bonatelli M.L."/>
            <person name="Correr F.H."/>
            <person name="Franceschini L.M."/>
            <person name="Leite T.F."/>
            <person name="Margarido G.R.A."/>
            <person name="Almeida C.A."/>
            <person name="Ferrarezi J.A."/>
            <person name="Labate C.A."/>
        </authorList>
    </citation>
    <scope>NUCLEOTIDE SEQUENCE</scope>
    <source>
        <strain evidence="2">MF-1</strain>
    </source>
</reference>
<dbReference type="Proteomes" id="UP000765509">
    <property type="component" value="Unassembled WGS sequence"/>
</dbReference>
<name>A0A9Q3K692_9BASI</name>
<evidence type="ECO:0000313" key="2">
    <source>
        <dbReference type="EMBL" id="MBW0574406.1"/>
    </source>
</evidence>
<dbReference type="AlphaFoldDB" id="A0A9Q3K692"/>